<evidence type="ECO:0000256" key="1">
    <source>
        <dbReference type="SAM" id="Phobius"/>
    </source>
</evidence>
<protein>
    <submittedName>
        <fullName evidence="2">Uncharacterized protein</fullName>
    </submittedName>
</protein>
<keyword evidence="1" id="KW-1133">Transmembrane helix</keyword>
<dbReference type="AlphaFoldDB" id="A0A381Z1F9"/>
<feature type="transmembrane region" description="Helical" evidence="1">
    <location>
        <begin position="350"/>
        <end position="368"/>
    </location>
</feature>
<dbReference type="EMBL" id="UINC01019494">
    <property type="protein sequence ID" value="SVA82567.1"/>
    <property type="molecule type" value="Genomic_DNA"/>
</dbReference>
<reference evidence="2" key="1">
    <citation type="submission" date="2018-05" db="EMBL/GenBank/DDBJ databases">
        <authorList>
            <person name="Lanie J.A."/>
            <person name="Ng W.-L."/>
            <person name="Kazmierczak K.M."/>
            <person name="Andrzejewski T.M."/>
            <person name="Davidsen T.M."/>
            <person name="Wayne K.J."/>
            <person name="Tettelin H."/>
            <person name="Glass J.I."/>
            <person name="Rusch D."/>
            <person name="Podicherti R."/>
            <person name="Tsui H.-C.T."/>
            <person name="Winkler M.E."/>
        </authorList>
    </citation>
    <scope>NUCLEOTIDE SEQUENCE</scope>
</reference>
<keyword evidence="1" id="KW-0812">Transmembrane</keyword>
<name>A0A381Z1F9_9ZZZZ</name>
<gene>
    <name evidence="2" type="ORF">METZ01_LOCUS135421</name>
</gene>
<organism evidence="2">
    <name type="scientific">marine metagenome</name>
    <dbReference type="NCBI Taxonomy" id="408172"/>
    <lineage>
        <taxon>unclassified sequences</taxon>
        <taxon>metagenomes</taxon>
        <taxon>ecological metagenomes</taxon>
    </lineage>
</organism>
<evidence type="ECO:0000313" key="2">
    <source>
        <dbReference type="EMBL" id="SVA82567.1"/>
    </source>
</evidence>
<proteinExistence type="predicted"/>
<sequence>MKFFLFVTAFTLVSFAFFNNAQSLQAAGGSIPPWPVIYTGSVTLGGAPAPDGLWIVGRMDGYTSVPLEISGGRMSGLGVGAPDQTFFGKTITFELRNDPNDPEGATVADQTDTFAKYPLPTLKKDFDLTFPAFPTPTPLPTATPTATPVATATPLATATPIVVGAVVYNGVVVASGAVIPEGASLTARVGTYESNPVPVVGGRYLSLIVDLNDPDLTGATVNFYLNGTEARTTAIYEVGSTIRNVDLIFTDLPIFNTPEPTPVDTPVPPAATATVAAVAIAAPVVPTPAPAPAPAPAVNTAVPTQIPAPTPEPIVLVVTATPEAEEAPLPAEESGGCFAVSEVDPLTGTANVLAMVGPLLLLVAYRGIRKRF</sequence>
<keyword evidence="1" id="KW-0472">Membrane</keyword>
<accession>A0A381Z1F9</accession>